<evidence type="ECO:0000313" key="10">
    <source>
        <dbReference type="Proteomes" id="UP000053660"/>
    </source>
</evidence>
<comment type="similarity">
    <text evidence="3">Belongs to the HARBI1 family.</text>
</comment>
<evidence type="ECO:0000259" key="8">
    <source>
        <dbReference type="Pfam" id="PF13359"/>
    </source>
</evidence>
<evidence type="ECO:0000256" key="4">
    <source>
        <dbReference type="ARBA" id="ARBA00022722"/>
    </source>
</evidence>
<dbReference type="GO" id="GO:0016787">
    <property type="term" value="F:hydrolase activity"/>
    <property type="evidence" value="ECO:0007669"/>
    <property type="project" value="UniProtKB-KW"/>
</dbReference>
<reference evidence="9 10" key="1">
    <citation type="submission" date="2014-03" db="EMBL/GenBank/DDBJ databases">
        <title>Draft genome of the hookworm Oesophagostomum dentatum.</title>
        <authorList>
            <person name="Mitreva M."/>
        </authorList>
    </citation>
    <scope>NUCLEOTIDE SEQUENCE [LARGE SCALE GENOMIC DNA]</scope>
    <source>
        <strain evidence="9 10">OD-Hann</strain>
    </source>
</reference>
<protein>
    <submittedName>
        <fullName evidence="9">Transposase, IS4 family</fullName>
    </submittedName>
</protein>
<evidence type="ECO:0000313" key="9">
    <source>
        <dbReference type="EMBL" id="KHJ98414.1"/>
    </source>
</evidence>
<evidence type="ECO:0000256" key="6">
    <source>
        <dbReference type="ARBA" id="ARBA00022801"/>
    </source>
</evidence>
<dbReference type="GO" id="GO:0004518">
    <property type="term" value="F:nuclease activity"/>
    <property type="evidence" value="ECO:0007669"/>
    <property type="project" value="UniProtKB-KW"/>
</dbReference>
<evidence type="ECO:0000256" key="2">
    <source>
        <dbReference type="ARBA" id="ARBA00004123"/>
    </source>
</evidence>
<evidence type="ECO:0000256" key="1">
    <source>
        <dbReference type="ARBA" id="ARBA00001968"/>
    </source>
</evidence>
<dbReference type="PANTHER" id="PTHR22930">
    <property type="match status" value="1"/>
</dbReference>
<dbReference type="OrthoDB" id="5834473at2759"/>
<dbReference type="Pfam" id="PF13359">
    <property type="entry name" value="DDE_Tnp_4"/>
    <property type="match status" value="1"/>
</dbReference>
<comment type="subcellular location">
    <subcellularLocation>
        <location evidence="2">Nucleus</location>
    </subcellularLocation>
</comment>
<comment type="cofactor">
    <cofactor evidence="1">
        <name>a divalent metal cation</name>
        <dbReference type="ChEBI" id="CHEBI:60240"/>
    </cofactor>
</comment>
<dbReference type="InterPro" id="IPR027806">
    <property type="entry name" value="HARBI1_dom"/>
</dbReference>
<dbReference type="InterPro" id="IPR045249">
    <property type="entry name" value="HARBI1-like"/>
</dbReference>
<gene>
    <name evidence="9" type="ORF">OESDEN_01609</name>
</gene>
<evidence type="ECO:0000256" key="3">
    <source>
        <dbReference type="ARBA" id="ARBA00006958"/>
    </source>
</evidence>
<accession>A0A0B1TMB5</accession>
<evidence type="ECO:0000256" key="7">
    <source>
        <dbReference type="ARBA" id="ARBA00023242"/>
    </source>
</evidence>
<evidence type="ECO:0000256" key="5">
    <source>
        <dbReference type="ARBA" id="ARBA00022723"/>
    </source>
</evidence>
<dbReference type="Proteomes" id="UP000053660">
    <property type="component" value="Unassembled WGS sequence"/>
</dbReference>
<dbReference type="PANTHER" id="PTHR22930:SF289">
    <property type="entry name" value="DDE TNP4 DOMAIN-CONTAINING PROTEIN-RELATED"/>
    <property type="match status" value="1"/>
</dbReference>
<keyword evidence="5" id="KW-0479">Metal-binding</keyword>
<dbReference type="GO" id="GO:0005634">
    <property type="term" value="C:nucleus"/>
    <property type="evidence" value="ECO:0007669"/>
    <property type="project" value="UniProtKB-SubCell"/>
</dbReference>
<keyword evidence="7" id="KW-0539">Nucleus</keyword>
<keyword evidence="6" id="KW-0378">Hydrolase</keyword>
<dbReference type="EMBL" id="KN549314">
    <property type="protein sequence ID" value="KHJ98414.1"/>
    <property type="molecule type" value="Genomic_DNA"/>
</dbReference>
<organism evidence="9 10">
    <name type="scientific">Oesophagostomum dentatum</name>
    <name type="common">Nodular worm</name>
    <dbReference type="NCBI Taxonomy" id="61180"/>
    <lineage>
        <taxon>Eukaryota</taxon>
        <taxon>Metazoa</taxon>
        <taxon>Ecdysozoa</taxon>
        <taxon>Nematoda</taxon>
        <taxon>Chromadorea</taxon>
        <taxon>Rhabditida</taxon>
        <taxon>Rhabditina</taxon>
        <taxon>Rhabditomorpha</taxon>
        <taxon>Strongyloidea</taxon>
        <taxon>Strongylidae</taxon>
        <taxon>Oesophagostomum</taxon>
    </lineage>
</organism>
<keyword evidence="4" id="KW-0540">Nuclease</keyword>
<keyword evidence="10" id="KW-1185">Reference proteome</keyword>
<name>A0A0B1TMB5_OESDE</name>
<dbReference type="GO" id="GO:0046872">
    <property type="term" value="F:metal ion binding"/>
    <property type="evidence" value="ECO:0007669"/>
    <property type="project" value="UniProtKB-KW"/>
</dbReference>
<sequence>MLSPLLSEKGLSSWEISKEDQVLITLRYLATNSFQTAVGDGHGVSQEAVSDIVERVIEELNHPTIEERFLRFWPSDAQWCWRRSREFARRSRFTNVVGCVDGCLIPIQKPDHFGNQYYCRKACGAVKMVAVVDARARFLYINCGFAGRHHDSFIWRYSQASEEFEQGRAQPGYRLLGDAGFANSKSVMAPYRESSARVDRRKRNFNKEHAKARRVVEQAFSALKRRFSILHSTARLEPPKLQKAIKACVLLYNIGIYLGAHRGQSLSPLYRGNMTHPPDNDHVREFVAANL</sequence>
<proteinExistence type="inferred from homology"/>
<feature type="domain" description="DDE Tnp4" evidence="8">
    <location>
        <begin position="100"/>
        <end position="253"/>
    </location>
</feature>
<dbReference type="AlphaFoldDB" id="A0A0B1TMB5"/>